<dbReference type="EMBL" id="JAOTPL010000003">
    <property type="protein sequence ID" value="MCU7693537.1"/>
    <property type="molecule type" value="Genomic_DNA"/>
</dbReference>
<feature type="transmembrane region" description="Helical" evidence="1">
    <location>
        <begin position="177"/>
        <end position="199"/>
    </location>
</feature>
<comment type="caution">
    <text evidence="2">The sequence shown here is derived from an EMBL/GenBank/DDBJ whole genome shotgun (WGS) entry which is preliminary data.</text>
</comment>
<evidence type="ECO:0000313" key="2">
    <source>
        <dbReference type="EMBL" id="MCU7693537.1"/>
    </source>
</evidence>
<feature type="transmembrane region" description="Helical" evidence="1">
    <location>
        <begin position="63"/>
        <end position="84"/>
    </location>
</feature>
<dbReference type="RefSeq" id="WP_263037025.1">
    <property type="nucleotide sequence ID" value="NZ_JAOTPL010000003.1"/>
</dbReference>
<dbReference type="Proteomes" id="UP001209317">
    <property type="component" value="Unassembled WGS sequence"/>
</dbReference>
<keyword evidence="3" id="KW-1185">Reference proteome</keyword>
<feature type="transmembrane region" description="Helical" evidence="1">
    <location>
        <begin position="90"/>
        <end position="112"/>
    </location>
</feature>
<feature type="transmembrane region" description="Helical" evidence="1">
    <location>
        <begin position="133"/>
        <end position="157"/>
    </location>
</feature>
<dbReference type="InterPro" id="IPR005642">
    <property type="entry name" value="LysO"/>
</dbReference>
<accession>A0AAE3LJB1</accession>
<dbReference type="PANTHER" id="PTHR35804">
    <property type="entry name" value="LYSINE EXPORTER LYSO"/>
    <property type="match status" value="1"/>
</dbReference>
<dbReference type="GO" id="GO:0005886">
    <property type="term" value="C:plasma membrane"/>
    <property type="evidence" value="ECO:0007669"/>
    <property type="project" value="TreeGrafter"/>
</dbReference>
<name>A0AAE3LJB1_9BACT</name>
<evidence type="ECO:0000256" key="1">
    <source>
        <dbReference type="SAM" id="Phobius"/>
    </source>
</evidence>
<proteinExistence type="predicted"/>
<dbReference type="AlphaFoldDB" id="A0AAE3LJB1"/>
<keyword evidence="1" id="KW-1133">Transmembrane helix</keyword>
<keyword evidence="1" id="KW-0472">Membrane</keyword>
<feature type="transmembrane region" description="Helical" evidence="1">
    <location>
        <begin position="33"/>
        <end position="51"/>
    </location>
</feature>
<dbReference type="Pfam" id="PF03956">
    <property type="entry name" value="Lys_export"/>
    <property type="match status" value="1"/>
</dbReference>
<reference evidence="2" key="1">
    <citation type="submission" date="2022-10" db="EMBL/GenBank/DDBJ databases">
        <authorList>
            <person name="Kim H.S."/>
            <person name="Kim J.-S."/>
            <person name="Suh M.K."/>
            <person name="Eom M.K."/>
            <person name="Lee J.-S."/>
        </authorList>
    </citation>
    <scope>NUCLEOTIDE SEQUENCE</scope>
    <source>
        <strain evidence="2">LIP-5</strain>
    </source>
</reference>
<gene>
    <name evidence="2" type="ORF">OD355_03300</name>
</gene>
<organism evidence="2 3">
    <name type="scientific">Haoranjiania flava</name>
    <dbReference type="NCBI Taxonomy" id="1856322"/>
    <lineage>
        <taxon>Bacteria</taxon>
        <taxon>Pseudomonadati</taxon>
        <taxon>Bacteroidota</taxon>
        <taxon>Chitinophagia</taxon>
        <taxon>Chitinophagales</taxon>
        <taxon>Chitinophagaceae</taxon>
        <taxon>Haoranjiania</taxon>
    </lineage>
</organism>
<sequence length="200" mass="21521">MKGSLIILSFFIAGALAGYTGILPEVILQNDFSVYVLYVLMFLVGINIGYDSQTLASLKINKFRIMLVPLATLAGTLIGSALTGLLIPRWTIFECMAVGSGFGYYSLSSIFITQYKGAELGTIALVSNIIRELFTLLAAPLLVACFGKLAPVCSGGATTMDTTLPVISRYSGSEFVIIAIFHGITLDLLVPFLVTFFCYL</sequence>
<protein>
    <submittedName>
        <fullName evidence="2">Lysine exporter LysO family protein</fullName>
    </submittedName>
</protein>
<evidence type="ECO:0000313" key="3">
    <source>
        <dbReference type="Proteomes" id="UP001209317"/>
    </source>
</evidence>
<dbReference type="GO" id="GO:0015661">
    <property type="term" value="F:L-lysine efflux transmembrane transporter activity"/>
    <property type="evidence" value="ECO:0007669"/>
    <property type="project" value="InterPro"/>
</dbReference>
<keyword evidence="1" id="KW-0812">Transmembrane</keyword>
<dbReference type="PANTHER" id="PTHR35804:SF1">
    <property type="entry name" value="LYSINE EXPORTER LYSO"/>
    <property type="match status" value="1"/>
</dbReference>